<name>K6H4V1_9BACT</name>
<evidence type="ECO:0000256" key="1">
    <source>
        <dbReference type="SAM" id="Phobius"/>
    </source>
</evidence>
<organism evidence="2 3">
    <name type="scientific">Solidesulfovibrio magneticus str. Maddingley MBC34</name>
    <dbReference type="NCBI Taxonomy" id="1206767"/>
    <lineage>
        <taxon>Bacteria</taxon>
        <taxon>Pseudomonadati</taxon>
        <taxon>Thermodesulfobacteriota</taxon>
        <taxon>Desulfovibrionia</taxon>
        <taxon>Desulfovibrionales</taxon>
        <taxon>Desulfovibrionaceae</taxon>
        <taxon>Solidesulfovibrio</taxon>
    </lineage>
</organism>
<dbReference type="PATRIC" id="fig|1206767.3.peg.3693"/>
<accession>K6H4V1</accession>
<evidence type="ECO:0000313" key="3">
    <source>
        <dbReference type="Proteomes" id="UP000006272"/>
    </source>
</evidence>
<dbReference type="AlphaFoldDB" id="K6H4V1"/>
<feature type="transmembrane region" description="Helical" evidence="1">
    <location>
        <begin position="20"/>
        <end position="43"/>
    </location>
</feature>
<proteinExistence type="predicted"/>
<evidence type="ECO:0008006" key="4">
    <source>
        <dbReference type="Google" id="ProtNLM"/>
    </source>
</evidence>
<reference evidence="2 3" key="1">
    <citation type="submission" date="2012-07" db="EMBL/GenBank/DDBJ databases">
        <title>Draft genome sequence of Desulfovibrio magneticus str. Maddingley MBC34 obtained from a metagenomic sequence of a methanogenic enrichment isolated from coal-seam formation water in Victoria, Australia.</title>
        <authorList>
            <person name="Greenfield P."/>
            <person name="Hendry P."/>
            <person name="Li D."/>
            <person name="Rosewarne C.P."/>
            <person name="Tran-Dinh N."/>
            <person name="Elbourne L.D.H."/>
            <person name="Paulsen I.T."/>
            <person name="Midgley D.J."/>
        </authorList>
    </citation>
    <scope>NUCLEOTIDE SEQUENCE [LARGE SCALE GENOMIC DNA]</scope>
    <source>
        <strain evidence="3">Maddingley MBC34</strain>
    </source>
</reference>
<sequence>MMRLPKTPRASRRAAQSGQALLETLTAVAILAIALVSLLAGLARLQDKRLDAARARRAAFLAEGKMLDLLAAGPANLKNASGTFPAPDADYAFSVEIGNDRGERLRLVSVTVRDAGSQRLQVRLARLEPVP</sequence>
<protein>
    <recommendedName>
        <fullName evidence="4">Prepilin-type N-terminal cleavage/methylation domain-containing protein</fullName>
    </recommendedName>
</protein>
<keyword evidence="1" id="KW-0472">Membrane</keyword>
<evidence type="ECO:0000313" key="2">
    <source>
        <dbReference type="EMBL" id="EKO37528.1"/>
    </source>
</evidence>
<dbReference type="EMBL" id="ALAO01000404">
    <property type="protein sequence ID" value="EKO37528.1"/>
    <property type="molecule type" value="Genomic_DNA"/>
</dbReference>
<comment type="caution">
    <text evidence="2">The sequence shown here is derived from an EMBL/GenBank/DDBJ whole genome shotgun (WGS) entry which is preliminary data.</text>
</comment>
<dbReference type="Proteomes" id="UP000006272">
    <property type="component" value="Unassembled WGS sequence"/>
</dbReference>
<keyword evidence="1" id="KW-1133">Transmembrane helix</keyword>
<keyword evidence="1" id="KW-0812">Transmembrane</keyword>
<gene>
    <name evidence="2" type="ORF">B193_3798</name>
</gene>